<proteinExistence type="predicted"/>
<reference evidence="3 4" key="1">
    <citation type="submission" date="2016-03" db="EMBL/GenBank/DDBJ databases">
        <title>Genome sequencing of Devosia sp. S37.</title>
        <authorList>
            <person name="Mohd Nor M."/>
        </authorList>
    </citation>
    <scope>NUCLEOTIDE SEQUENCE [LARGE SCALE GENOMIC DNA]</scope>
    <source>
        <strain evidence="3 4">S37</strain>
    </source>
</reference>
<keyword evidence="1" id="KW-0813">Transport</keyword>
<dbReference type="PANTHER" id="PTHR34982:SF1">
    <property type="entry name" value="FLAGELLAR ASSEMBLY PROTEIN FLIH"/>
    <property type="match status" value="1"/>
</dbReference>
<keyword evidence="2" id="KW-0653">Protein transport</keyword>
<dbReference type="GO" id="GO:0015031">
    <property type="term" value="P:protein transport"/>
    <property type="evidence" value="ECO:0007669"/>
    <property type="project" value="UniProtKB-KW"/>
</dbReference>
<dbReference type="InterPro" id="IPR051472">
    <property type="entry name" value="T3SS_Stator/FliH"/>
</dbReference>
<dbReference type="PANTHER" id="PTHR34982">
    <property type="entry name" value="YOP PROTEINS TRANSLOCATION PROTEIN L"/>
    <property type="match status" value="1"/>
</dbReference>
<comment type="caution">
    <text evidence="3">The sequence shown here is derived from an EMBL/GenBank/DDBJ whole genome shotgun (WGS) entry which is preliminary data.</text>
</comment>
<name>A0A178HTZ2_9HYPH</name>
<dbReference type="RefSeq" id="WP_067457607.1">
    <property type="nucleotide sequence ID" value="NZ_LVVY01000098.1"/>
</dbReference>
<dbReference type="GO" id="GO:0005829">
    <property type="term" value="C:cytosol"/>
    <property type="evidence" value="ECO:0007669"/>
    <property type="project" value="TreeGrafter"/>
</dbReference>
<dbReference type="Proteomes" id="UP000078389">
    <property type="component" value="Unassembled WGS sequence"/>
</dbReference>
<organism evidence="3 4">
    <name type="scientific">Devosia elaeis</name>
    <dbReference type="NCBI Taxonomy" id="1770058"/>
    <lineage>
        <taxon>Bacteria</taxon>
        <taxon>Pseudomonadati</taxon>
        <taxon>Pseudomonadota</taxon>
        <taxon>Alphaproteobacteria</taxon>
        <taxon>Hyphomicrobiales</taxon>
        <taxon>Devosiaceae</taxon>
        <taxon>Devosia</taxon>
    </lineage>
</organism>
<dbReference type="EMBL" id="LVVY01000098">
    <property type="protein sequence ID" value="OAM76117.1"/>
    <property type="molecule type" value="Genomic_DNA"/>
</dbReference>
<dbReference type="STRING" id="1770058.A3840_13305"/>
<evidence type="ECO:0000256" key="2">
    <source>
        <dbReference type="ARBA" id="ARBA00022927"/>
    </source>
</evidence>
<evidence type="ECO:0000313" key="3">
    <source>
        <dbReference type="EMBL" id="OAM76117.1"/>
    </source>
</evidence>
<evidence type="ECO:0000256" key="1">
    <source>
        <dbReference type="ARBA" id="ARBA00022448"/>
    </source>
</evidence>
<keyword evidence="4" id="KW-1185">Reference proteome</keyword>
<accession>A0A178HTZ2</accession>
<evidence type="ECO:0000313" key="4">
    <source>
        <dbReference type="Proteomes" id="UP000078389"/>
    </source>
</evidence>
<protein>
    <submittedName>
        <fullName evidence="3">Uncharacterized protein</fullName>
    </submittedName>
</protein>
<dbReference type="AlphaFoldDB" id="A0A178HTZ2"/>
<gene>
    <name evidence="3" type="ORF">A3840_13305</name>
</gene>
<sequence length="224" mass="23473">MAQLARFTFDLDLEPGGAVRRAAKAPPPPPPVPTIPEDVVAQLLAAARQEAYAEGLAAGERNAADMAAQTIAAAAGALATQTAPMVAALDRAMGEHRREAVELALSVGRKLALHLVARHPQAELEALIAECLASLGGVPHLVIRCHPDLADAIRDNAIAQMAHSGFSGRLVVMGDPDIRLGDGRLEWVDGGVVRDIAETAGEIDRQIASYLAASIRADHEENGE</sequence>
<dbReference type="OrthoDB" id="7304298at2"/>